<proteinExistence type="predicted"/>
<protein>
    <submittedName>
        <fullName evidence="1">Uncharacterized protein</fullName>
    </submittedName>
</protein>
<evidence type="ECO:0000313" key="1">
    <source>
        <dbReference type="EMBL" id="JAH88551.1"/>
    </source>
</evidence>
<organism evidence="1">
    <name type="scientific">Anguilla anguilla</name>
    <name type="common">European freshwater eel</name>
    <name type="synonym">Muraena anguilla</name>
    <dbReference type="NCBI Taxonomy" id="7936"/>
    <lineage>
        <taxon>Eukaryota</taxon>
        <taxon>Metazoa</taxon>
        <taxon>Chordata</taxon>
        <taxon>Craniata</taxon>
        <taxon>Vertebrata</taxon>
        <taxon>Euteleostomi</taxon>
        <taxon>Actinopterygii</taxon>
        <taxon>Neopterygii</taxon>
        <taxon>Teleostei</taxon>
        <taxon>Anguilliformes</taxon>
        <taxon>Anguillidae</taxon>
        <taxon>Anguilla</taxon>
    </lineage>
</organism>
<accession>A0A0E9WE16</accession>
<reference evidence="1" key="2">
    <citation type="journal article" date="2015" name="Fish Shellfish Immunol.">
        <title>Early steps in the European eel (Anguilla anguilla)-Vibrio vulnificus interaction in the gills: Role of the RtxA13 toxin.</title>
        <authorList>
            <person name="Callol A."/>
            <person name="Pajuelo D."/>
            <person name="Ebbesson L."/>
            <person name="Teles M."/>
            <person name="MacKenzie S."/>
            <person name="Amaro C."/>
        </authorList>
    </citation>
    <scope>NUCLEOTIDE SEQUENCE</scope>
</reference>
<dbReference type="AlphaFoldDB" id="A0A0E9WE16"/>
<name>A0A0E9WE16_ANGAN</name>
<sequence length="38" mass="4304">MTGKEIRATEEKSAMLEDSVAHWESAGRPVDYKCTVYN</sequence>
<reference evidence="1" key="1">
    <citation type="submission" date="2014-11" db="EMBL/GenBank/DDBJ databases">
        <authorList>
            <person name="Amaro Gonzalez C."/>
        </authorList>
    </citation>
    <scope>NUCLEOTIDE SEQUENCE</scope>
</reference>
<dbReference type="EMBL" id="GBXM01020026">
    <property type="protein sequence ID" value="JAH88551.1"/>
    <property type="molecule type" value="Transcribed_RNA"/>
</dbReference>